<gene>
    <name evidence="2" type="ORF">RS84_00013</name>
</gene>
<accession>A0A0M2HYP0</accession>
<feature type="region of interest" description="Disordered" evidence="1">
    <location>
        <begin position="77"/>
        <end position="118"/>
    </location>
</feature>
<keyword evidence="3" id="KW-1185">Reference proteome</keyword>
<protein>
    <submittedName>
        <fullName evidence="2">Uncharacterized protein</fullName>
    </submittedName>
</protein>
<dbReference type="AlphaFoldDB" id="A0A0M2HYP0"/>
<organism evidence="2 3">
    <name type="scientific">Microbacterium hydrocarbonoxydans</name>
    <dbReference type="NCBI Taxonomy" id="273678"/>
    <lineage>
        <taxon>Bacteria</taxon>
        <taxon>Bacillati</taxon>
        <taxon>Actinomycetota</taxon>
        <taxon>Actinomycetes</taxon>
        <taxon>Micrococcales</taxon>
        <taxon>Microbacteriaceae</taxon>
        <taxon>Microbacterium</taxon>
    </lineage>
</organism>
<evidence type="ECO:0000256" key="1">
    <source>
        <dbReference type="SAM" id="MobiDB-lite"/>
    </source>
</evidence>
<evidence type="ECO:0000313" key="2">
    <source>
        <dbReference type="EMBL" id="KJL49539.1"/>
    </source>
</evidence>
<dbReference type="Proteomes" id="UP000033900">
    <property type="component" value="Unassembled WGS sequence"/>
</dbReference>
<feature type="compositionally biased region" description="Basic and acidic residues" evidence="1">
    <location>
        <begin position="98"/>
        <end position="118"/>
    </location>
</feature>
<comment type="caution">
    <text evidence="2">The sequence shown here is derived from an EMBL/GenBank/DDBJ whole genome shotgun (WGS) entry which is preliminary data.</text>
</comment>
<dbReference type="STRING" id="273678.RS84_00013"/>
<proteinExistence type="predicted"/>
<dbReference type="EMBL" id="JYJB01000002">
    <property type="protein sequence ID" value="KJL49539.1"/>
    <property type="molecule type" value="Genomic_DNA"/>
</dbReference>
<dbReference type="PATRIC" id="fig|273678.4.peg.10"/>
<sequence>MTMNENENADANDAARTDWERLKALNPVTGITMSQTFDALGIDEEDVVSALSGKMITFGGPNPEVAALHGHPEAQAFAASANRPSRHGGTPAPDEIDADHRLREALAAEDRLNDPWSD</sequence>
<reference evidence="2 3" key="1">
    <citation type="submission" date="2015-02" db="EMBL/GenBank/DDBJ databases">
        <title>Draft genome sequences of ten Microbacterium spp. with emphasis on heavy metal contaminated environments.</title>
        <authorList>
            <person name="Corretto E."/>
        </authorList>
    </citation>
    <scope>NUCLEOTIDE SEQUENCE [LARGE SCALE GENOMIC DNA]</scope>
    <source>
        <strain evidence="2 3">SA35</strain>
    </source>
</reference>
<name>A0A0M2HYP0_9MICO</name>
<evidence type="ECO:0000313" key="3">
    <source>
        <dbReference type="Proteomes" id="UP000033900"/>
    </source>
</evidence>